<comment type="similarity">
    <text evidence="2">Belongs to the acyl-CoA dehydrogenase family.</text>
</comment>
<evidence type="ECO:0000313" key="8">
    <source>
        <dbReference type="Proteomes" id="UP000199597"/>
    </source>
</evidence>
<comment type="cofactor">
    <cofactor evidence="1">
        <name>FAD</name>
        <dbReference type="ChEBI" id="CHEBI:57692"/>
    </cofactor>
</comment>
<feature type="domain" description="Acyl-CoA dehydrogenase/oxidase C-terminal" evidence="6">
    <location>
        <begin position="219"/>
        <end position="348"/>
    </location>
</feature>
<keyword evidence="4" id="KW-0274">FAD</keyword>
<evidence type="ECO:0000259" key="6">
    <source>
        <dbReference type="Pfam" id="PF00441"/>
    </source>
</evidence>
<protein>
    <submittedName>
        <fullName evidence="7">Acyl-CoA dehydrogenase</fullName>
    </submittedName>
</protein>
<dbReference type="RefSeq" id="WP_092012721.1">
    <property type="nucleotide sequence ID" value="NZ_LT629766.1"/>
</dbReference>
<keyword evidence="5" id="KW-0560">Oxidoreductase</keyword>
<dbReference type="AlphaFoldDB" id="A0A1H1SPW2"/>
<sequence length="361" mass="37583">MRETQTAAEGTGEMTFHPTDLQAELVELVTAIIDKQSGDERVAALDAEACSWDEALYASLAEAGVIGALIDGDDGLGMIGLSLCLIEAGARLARIPLAGSVVTALILSEAGLSESVEAMAAGTMTAAPALPSRLHSVARTGGRLHGRVGIVPTGAAASHLLIADDDDCLWFVAKETPGISTAPTGFSYDNGVAVTIDISIEDCQRLDGVGRAELEGRWRTALSAVAVGACREAVARTAKYTSERVQFGKPLSSKQGVLHRAADAHIDTECMRLTTLNAASLYDAGDSGAARAGLEAAWWTATGGSRVVHATQHLHGGMGADLDNHIHRFFVLVREIGIVLGAADALLEELGSDIVAHAREE</sequence>
<dbReference type="Pfam" id="PF00441">
    <property type="entry name" value="Acyl-CoA_dh_1"/>
    <property type="match status" value="1"/>
</dbReference>
<dbReference type="InterPro" id="IPR037069">
    <property type="entry name" value="AcylCoA_DH/ox_N_sf"/>
</dbReference>
<dbReference type="SUPFAM" id="SSF47203">
    <property type="entry name" value="Acyl-CoA dehydrogenase C-terminal domain-like"/>
    <property type="match status" value="1"/>
</dbReference>
<organism evidence="7 8">
    <name type="scientific">Brevibacterium siliguriense</name>
    <dbReference type="NCBI Taxonomy" id="1136497"/>
    <lineage>
        <taxon>Bacteria</taxon>
        <taxon>Bacillati</taxon>
        <taxon>Actinomycetota</taxon>
        <taxon>Actinomycetes</taxon>
        <taxon>Micrococcales</taxon>
        <taxon>Brevibacteriaceae</taxon>
        <taxon>Brevibacterium</taxon>
    </lineage>
</organism>
<reference evidence="8" key="1">
    <citation type="submission" date="2016-10" db="EMBL/GenBank/DDBJ databases">
        <authorList>
            <person name="Varghese N."/>
            <person name="Submissions S."/>
        </authorList>
    </citation>
    <scope>NUCLEOTIDE SEQUENCE [LARGE SCALE GENOMIC DNA]</scope>
    <source>
        <strain evidence="8">DSM 23676</strain>
    </source>
</reference>
<dbReference type="PANTHER" id="PTHR48083">
    <property type="entry name" value="MEDIUM-CHAIN SPECIFIC ACYL-COA DEHYDROGENASE, MITOCHONDRIAL-RELATED"/>
    <property type="match status" value="1"/>
</dbReference>
<name>A0A1H1SPW2_9MICO</name>
<dbReference type="OrthoDB" id="7328575at2"/>
<dbReference type="EMBL" id="LT629766">
    <property type="protein sequence ID" value="SDS49766.1"/>
    <property type="molecule type" value="Genomic_DNA"/>
</dbReference>
<evidence type="ECO:0000313" key="7">
    <source>
        <dbReference type="EMBL" id="SDS49766.1"/>
    </source>
</evidence>
<accession>A0A1H1SPW2</accession>
<dbReference type="GO" id="GO:0050660">
    <property type="term" value="F:flavin adenine dinucleotide binding"/>
    <property type="evidence" value="ECO:0007669"/>
    <property type="project" value="InterPro"/>
</dbReference>
<keyword evidence="3" id="KW-0285">Flavoprotein</keyword>
<dbReference type="GO" id="GO:0003995">
    <property type="term" value="F:acyl-CoA dehydrogenase activity"/>
    <property type="evidence" value="ECO:0007669"/>
    <property type="project" value="TreeGrafter"/>
</dbReference>
<evidence type="ECO:0000256" key="4">
    <source>
        <dbReference type="ARBA" id="ARBA00022827"/>
    </source>
</evidence>
<dbReference type="GO" id="GO:0033539">
    <property type="term" value="P:fatty acid beta-oxidation using acyl-CoA dehydrogenase"/>
    <property type="evidence" value="ECO:0007669"/>
    <property type="project" value="TreeGrafter"/>
</dbReference>
<dbReference type="STRING" id="1136497.SAMN04489752_1839"/>
<evidence type="ECO:0000256" key="5">
    <source>
        <dbReference type="ARBA" id="ARBA00023002"/>
    </source>
</evidence>
<dbReference type="InterPro" id="IPR050741">
    <property type="entry name" value="Acyl-CoA_dehydrogenase"/>
</dbReference>
<evidence type="ECO:0000256" key="1">
    <source>
        <dbReference type="ARBA" id="ARBA00001974"/>
    </source>
</evidence>
<dbReference type="Proteomes" id="UP000199597">
    <property type="component" value="Chromosome I"/>
</dbReference>
<keyword evidence="8" id="KW-1185">Reference proteome</keyword>
<dbReference type="InterPro" id="IPR009075">
    <property type="entry name" value="AcylCo_DH/oxidase_C"/>
</dbReference>
<proteinExistence type="inferred from homology"/>
<evidence type="ECO:0000256" key="3">
    <source>
        <dbReference type="ARBA" id="ARBA00022630"/>
    </source>
</evidence>
<dbReference type="Gene3D" id="1.10.540.10">
    <property type="entry name" value="Acyl-CoA dehydrogenase/oxidase, N-terminal domain"/>
    <property type="match status" value="1"/>
</dbReference>
<dbReference type="SUPFAM" id="SSF56645">
    <property type="entry name" value="Acyl-CoA dehydrogenase NM domain-like"/>
    <property type="match status" value="1"/>
</dbReference>
<gene>
    <name evidence="7" type="ORF">SAMN04489752_1839</name>
</gene>
<dbReference type="Gene3D" id="1.20.140.10">
    <property type="entry name" value="Butyryl-CoA Dehydrogenase, subunit A, domain 3"/>
    <property type="match status" value="1"/>
</dbReference>
<evidence type="ECO:0000256" key="2">
    <source>
        <dbReference type="ARBA" id="ARBA00009347"/>
    </source>
</evidence>
<dbReference type="PANTHER" id="PTHR48083:SF2">
    <property type="entry name" value="MEDIUM-CHAIN SPECIFIC ACYL-COA DEHYDROGENASE, MITOCHONDRIAL"/>
    <property type="match status" value="1"/>
</dbReference>
<dbReference type="InterPro" id="IPR009100">
    <property type="entry name" value="AcylCoA_DH/oxidase_NM_dom_sf"/>
</dbReference>
<dbReference type="InterPro" id="IPR036250">
    <property type="entry name" value="AcylCo_DH-like_C"/>
</dbReference>
<dbReference type="GO" id="GO:0005737">
    <property type="term" value="C:cytoplasm"/>
    <property type="evidence" value="ECO:0007669"/>
    <property type="project" value="TreeGrafter"/>
</dbReference>